<feature type="non-terminal residue" evidence="1">
    <location>
        <position position="1"/>
    </location>
</feature>
<reference evidence="1" key="1">
    <citation type="journal article" date="2014" name="Front. Microbiol.">
        <title>High frequency of phylogenetically diverse reductive dehalogenase-homologous genes in deep subseafloor sedimentary metagenomes.</title>
        <authorList>
            <person name="Kawai M."/>
            <person name="Futagami T."/>
            <person name="Toyoda A."/>
            <person name="Takaki Y."/>
            <person name="Nishi S."/>
            <person name="Hori S."/>
            <person name="Arai W."/>
            <person name="Tsubouchi T."/>
            <person name="Morono Y."/>
            <person name="Uchiyama I."/>
            <person name="Ito T."/>
            <person name="Fujiyama A."/>
            <person name="Inagaki F."/>
            <person name="Takami H."/>
        </authorList>
    </citation>
    <scope>NUCLEOTIDE SEQUENCE</scope>
    <source>
        <strain evidence="1">Expedition CK06-06</strain>
    </source>
</reference>
<dbReference type="AlphaFoldDB" id="X1JGN1"/>
<comment type="caution">
    <text evidence="1">The sequence shown here is derived from an EMBL/GenBank/DDBJ whole genome shotgun (WGS) entry which is preliminary data.</text>
</comment>
<name>X1JGN1_9ZZZZ</name>
<gene>
    <name evidence="1" type="ORF">S03H2_69011</name>
</gene>
<dbReference type="EMBL" id="BARU01045497">
    <property type="protein sequence ID" value="GAH93876.1"/>
    <property type="molecule type" value="Genomic_DNA"/>
</dbReference>
<proteinExistence type="predicted"/>
<organism evidence="1">
    <name type="scientific">marine sediment metagenome</name>
    <dbReference type="NCBI Taxonomy" id="412755"/>
    <lineage>
        <taxon>unclassified sequences</taxon>
        <taxon>metagenomes</taxon>
        <taxon>ecological metagenomes</taxon>
    </lineage>
</organism>
<dbReference type="InterPro" id="IPR009000">
    <property type="entry name" value="Transl_B-barrel_sf"/>
</dbReference>
<sequence>DKGLHTQQKVMQIHQFYGLGRKQVSNVQAGDICAISGLDPVDIGNTVACADNPSRLAVIPVDYDYWP</sequence>
<accession>X1JGN1</accession>
<evidence type="ECO:0000313" key="1">
    <source>
        <dbReference type="EMBL" id="GAH93876.1"/>
    </source>
</evidence>
<dbReference type="SUPFAM" id="SSF50447">
    <property type="entry name" value="Translation proteins"/>
    <property type="match status" value="1"/>
</dbReference>
<protein>
    <submittedName>
        <fullName evidence="1">Uncharacterized protein</fullName>
    </submittedName>
</protein>
<dbReference type="Gene3D" id="2.40.30.10">
    <property type="entry name" value="Translation factors"/>
    <property type="match status" value="1"/>
</dbReference>